<dbReference type="Gene3D" id="3.30.390.110">
    <property type="match status" value="1"/>
</dbReference>
<evidence type="ECO:0000259" key="6">
    <source>
        <dbReference type="Pfam" id="PF01778"/>
    </source>
</evidence>
<evidence type="ECO:0000313" key="7">
    <source>
        <dbReference type="Proteomes" id="UP000694941"/>
    </source>
</evidence>
<dbReference type="InterPro" id="IPR029004">
    <property type="entry name" value="Ribosomal_eL28/Mak16"/>
</dbReference>
<dbReference type="PANTHER" id="PTHR10544">
    <property type="entry name" value="60S RIBOSOMAL PROTEIN L28"/>
    <property type="match status" value="1"/>
</dbReference>
<comment type="similarity">
    <text evidence="1">Belongs to the eukaryotic ribosomal protein eL28 family.</text>
</comment>
<protein>
    <recommendedName>
        <fullName evidence="4">Large ribosomal subunit protein eL28</fullName>
    </recommendedName>
    <alternativeName>
        <fullName evidence="5">60S ribosomal protein L28</fullName>
    </alternativeName>
</protein>
<gene>
    <name evidence="8" type="primary">LOC106468261</name>
</gene>
<dbReference type="Pfam" id="PF01778">
    <property type="entry name" value="Ribosomal_L28e"/>
    <property type="match status" value="1"/>
</dbReference>
<organism evidence="7 8">
    <name type="scientific">Limulus polyphemus</name>
    <name type="common">Atlantic horseshoe crab</name>
    <dbReference type="NCBI Taxonomy" id="6850"/>
    <lineage>
        <taxon>Eukaryota</taxon>
        <taxon>Metazoa</taxon>
        <taxon>Ecdysozoa</taxon>
        <taxon>Arthropoda</taxon>
        <taxon>Chelicerata</taxon>
        <taxon>Merostomata</taxon>
        <taxon>Xiphosura</taxon>
        <taxon>Limulidae</taxon>
        <taxon>Limulus</taxon>
    </lineage>
</organism>
<evidence type="ECO:0000313" key="8">
    <source>
        <dbReference type="RefSeq" id="XP_013784134.1"/>
    </source>
</evidence>
<keyword evidence="3" id="KW-0687">Ribonucleoprotein</keyword>
<name>A0ABM1BL23_LIMPO</name>
<keyword evidence="7" id="KW-1185">Reference proteome</keyword>
<evidence type="ECO:0000256" key="2">
    <source>
        <dbReference type="ARBA" id="ARBA00022980"/>
    </source>
</evidence>
<dbReference type="Proteomes" id="UP000694941">
    <property type="component" value="Unplaced"/>
</dbReference>
<feature type="domain" description="Ribosomal eL28/Mak16" evidence="6">
    <location>
        <begin position="5"/>
        <end position="122"/>
    </location>
</feature>
<evidence type="ECO:0000256" key="4">
    <source>
        <dbReference type="ARBA" id="ARBA00035223"/>
    </source>
</evidence>
<proteinExistence type="inferred from homology"/>
<dbReference type="InterPro" id="IPR002672">
    <property type="entry name" value="Ribosomal_eL28"/>
</dbReference>
<dbReference type="RefSeq" id="XP_013784134.1">
    <property type="nucleotide sequence ID" value="XM_013928680.2"/>
</dbReference>
<evidence type="ECO:0000256" key="3">
    <source>
        <dbReference type="ARBA" id="ARBA00023274"/>
    </source>
</evidence>
<evidence type="ECO:0000256" key="5">
    <source>
        <dbReference type="ARBA" id="ARBA00035330"/>
    </source>
</evidence>
<accession>A0ABM1BL23</accession>
<sequence length="137" mass="16092">MSADLQWMILRNTSSFIVKKRNIKKFFSKEPLNPKNIHSPRYTGTIHKKAFTVEPHPGGKGVNLVYKKRKYQNRPDKNIARVQFTRDARRTMTGIKKFVNSNRYRRDLKMLALRRASAILRSQRPVVPKKGQRKKAD</sequence>
<dbReference type="GeneID" id="106468261"/>
<reference evidence="8" key="1">
    <citation type="submission" date="2025-08" db="UniProtKB">
        <authorList>
            <consortium name="RefSeq"/>
        </authorList>
    </citation>
    <scope>IDENTIFICATION</scope>
    <source>
        <tissue evidence="8">Muscle</tissue>
    </source>
</reference>
<evidence type="ECO:0000256" key="1">
    <source>
        <dbReference type="ARBA" id="ARBA00007926"/>
    </source>
</evidence>
<keyword evidence="2" id="KW-0689">Ribosomal protein</keyword>